<feature type="domain" description="Factor of DNA methylation 1-5/IDN2" evidence="5">
    <location>
        <begin position="484"/>
        <end position="613"/>
    </location>
</feature>
<dbReference type="GO" id="GO:0080188">
    <property type="term" value="P:gene silencing by siRNA-directed DNA methylation"/>
    <property type="evidence" value="ECO:0007669"/>
    <property type="project" value="InterPro"/>
</dbReference>
<dbReference type="InterPro" id="IPR045177">
    <property type="entry name" value="FDM1-5/IDN2"/>
</dbReference>
<gene>
    <name evidence="7" type="ORF">QVD17_00621</name>
</gene>
<dbReference type="CDD" id="cd12266">
    <property type="entry name" value="RRM_like_XS"/>
    <property type="match status" value="1"/>
</dbReference>
<dbReference type="Pfam" id="PF03470">
    <property type="entry name" value="zf-XS"/>
    <property type="match status" value="1"/>
</dbReference>
<dbReference type="InterPro" id="IPR005381">
    <property type="entry name" value="Znf-XS_domain"/>
</dbReference>
<evidence type="ECO:0000259" key="6">
    <source>
        <dbReference type="Pfam" id="PF03470"/>
    </source>
</evidence>
<feature type="coiled-coil region" evidence="3">
    <location>
        <begin position="371"/>
        <end position="453"/>
    </location>
</feature>
<evidence type="ECO:0000259" key="4">
    <source>
        <dbReference type="Pfam" id="PF03468"/>
    </source>
</evidence>
<evidence type="ECO:0000256" key="1">
    <source>
        <dbReference type="ARBA" id="ARBA00023054"/>
    </source>
</evidence>
<dbReference type="InterPro" id="IPR038588">
    <property type="entry name" value="XS_domain_sf"/>
</dbReference>
<evidence type="ECO:0000259" key="5">
    <source>
        <dbReference type="Pfam" id="PF03469"/>
    </source>
</evidence>
<accession>A0AAD8P7D3</accession>
<evidence type="ECO:0000313" key="7">
    <source>
        <dbReference type="EMBL" id="KAK1434867.1"/>
    </source>
</evidence>
<feature type="domain" description="Zinc finger-XS" evidence="6">
    <location>
        <begin position="42"/>
        <end position="81"/>
    </location>
</feature>
<dbReference type="EMBL" id="JAUHHV010000001">
    <property type="protein sequence ID" value="KAK1434867.1"/>
    <property type="molecule type" value="Genomic_DNA"/>
</dbReference>
<feature type="domain" description="XS" evidence="4">
    <location>
        <begin position="110"/>
        <end position="222"/>
    </location>
</feature>
<evidence type="ECO:0000256" key="3">
    <source>
        <dbReference type="SAM" id="Coils"/>
    </source>
</evidence>
<dbReference type="Pfam" id="PF03468">
    <property type="entry name" value="XS"/>
    <property type="match status" value="1"/>
</dbReference>
<keyword evidence="8" id="KW-1185">Reference proteome</keyword>
<protein>
    <submittedName>
        <fullName evidence="7">Uncharacterized protein</fullName>
    </submittedName>
</protein>
<dbReference type="PANTHER" id="PTHR21596">
    <property type="entry name" value="RIBONUCLEASE P SUBUNIT P38"/>
    <property type="match status" value="1"/>
</dbReference>
<sequence>MSQIRDETSKIDPEFEEYMHKYYKELQDSLFKDKISKKIVKCPFCPDSRDYDYDDILRHANWIVKESKSATFKEKVRHMGLIDYLERDFHAKSKCSESPSAITPNQKVNDELIVWPWMAVVANIPVELKNGRYVGESGKKIKDKWITEGYNPVKVHPLWNWQGHSGLAVVEFGKTWDGFSHAMRFVKAFEVNKHGRKDWFNRDRCKDDKLYAWIGTDEDYNSYGLVGDYLRKHGDLKTVSDIQKEDETKNSKLIMGLKTMIDEKSKRSEEIKSEISKTDLHMADVIKQKEVMTEDFNRDMKVMQEKANEQLKRITLEHEQIKLLLEDREKELRDREAFNETEKKKLDSEKRMNELAIQEQKKADERMLGLAEDQKREKEKVHQKIIELQKKLDEKQKLELQIKQMKGALEVMKHMSNEDIEAKKKVDSIQENLKEKEEELAGLEALNQALIIKERKSNDELVEARKELIAGLRGNSARALIGVKRMGDLDEKPFIAAAKRRFSGRDGAEEAIKLASLWEDHLRDPSWHPFKVVTVGGNIKEIIDQEDEKIASLKSEFDNDVFNAVVTALNELNEYNPSGRYPVDELWNKKENKKATLKEGVQFLIKTWRSVKR</sequence>
<dbReference type="Proteomes" id="UP001229421">
    <property type="component" value="Unassembled WGS sequence"/>
</dbReference>
<evidence type="ECO:0000256" key="2">
    <source>
        <dbReference type="ARBA" id="ARBA00023158"/>
    </source>
</evidence>
<dbReference type="InterPro" id="IPR005380">
    <property type="entry name" value="XS_domain"/>
</dbReference>
<dbReference type="Gene3D" id="3.30.70.2890">
    <property type="entry name" value="XS domain"/>
    <property type="match status" value="1"/>
</dbReference>
<comment type="caution">
    <text evidence="7">The sequence shown here is derived from an EMBL/GenBank/DDBJ whole genome shotgun (WGS) entry which is preliminary data.</text>
</comment>
<name>A0AAD8P7D3_TARER</name>
<dbReference type="AlphaFoldDB" id="A0AAD8P7D3"/>
<proteinExistence type="predicted"/>
<keyword evidence="2" id="KW-0943">RNA-mediated gene silencing</keyword>
<keyword evidence="1 3" id="KW-0175">Coiled coil</keyword>
<dbReference type="PANTHER" id="PTHR21596:SF23">
    <property type="entry name" value="FACTOR OF DNA METHYLATION 4"/>
    <property type="match status" value="1"/>
</dbReference>
<dbReference type="InterPro" id="IPR005379">
    <property type="entry name" value="FDM1-5/IDN2_XH"/>
</dbReference>
<dbReference type="Pfam" id="PF03469">
    <property type="entry name" value="XH"/>
    <property type="match status" value="1"/>
</dbReference>
<reference evidence="7" key="1">
    <citation type="journal article" date="2023" name="bioRxiv">
        <title>Improved chromosome-level genome assembly for marigold (Tagetes erecta).</title>
        <authorList>
            <person name="Jiang F."/>
            <person name="Yuan L."/>
            <person name="Wang S."/>
            <person name="Wang H."/>
            <person name="Xu D."/>
            <person name="Wang A."/>
            <person name="Fan W."/>
        </authorList>
    </citation>
    <scope>NUCLEOTIDE SEQUENCE</scope>
    <source>
        <strain evidence="7">WSJ</strain>
        <tissue evidence="7">Leaf</tissue>
    </source>
</reference>
<evidence type="ECO:0000313" key="8">
    <source>
        <dbReference type="Proteomes" id="UP001229421"/>
    </source>
</evidence>
<organism evidence="7 8">
    <name type="scientific">Tagetes erecta</name>
    <name type="common">African marigold</name>
    <dbReference type="NCBI Taxonomy" id="13708"/>
    <lineage>
        <taxon>Eukaryota</taxon>
        <taxon>Viridiplantae</taxon>
        <taxon>Streptophyta</taxon>
        <taxon>Embryophyta</taxon>
        <taxon>Tracheophyta</taxon>
        <taxon>Spermatophyta</taxon>
        <taxon>Magnoliopsida</taxon>
        <taxon>eudicotyledons</taxon>
        <taxon>Gunneridae</taxon>
        <taxon>Pentapetalae</taxon>
        <taxon>asterids</taxon>
        <taxon>campanulids</taxon>
        <taxon>Asterales</taxon>
        <taxon>Asteraceae</taxon>
        <taxon>Asteroideae</taxon>
        <taxon>Heliantheae alliance</taxon>
        <taxon>Tageteae</taxon>
        <taxon>Tagetes</taxon>
    </lineage>
</organism>